<dbReference type="AlphaFoldDB" id="A0A5C6FVU2"/>
<dbReference type="OrthoDB" id="289170at2"/>
<evidence type="ECO:0000256" key="2">
    <source>
        <dbReference type="SAM" id="Phobius"/>
    </source>
</evidence>
<sequence length="138" mass="15177">MTKTLDTDKQAEAIKRRMREIRTELPYDVDNARHQVQQLTDWRYYVRRFPVLTLATTAAVAYALVPRRKDASSPGTHHVAAARHHRASPSDSPPVPKKSILGGLAGAVGAIAMRQATRFAASQLESAFLGRSSGGNRK</sequence>
<name>A0A5C6FVU2_9PLAN</name>
<evidence type="ECO:0008006" key="5">
    <source>
        <dbReference type="Google" id="ProtNLM"/>
    </source>
</evidence>
<reference evidence="3 4" key="1">
    <citation type="submission" date="2019-02" db="EMBL/GenBank/DDBJ databases">
        <title>Deep-cultivation of Planctomycetes and their phenomic and genomic characterization uncovers novel biology.</title>
        <authorList>
            <person name="Wiegand S."/>
            <person name="Jogler M."/>
            <person name="Boedeker C."/>
            <person name="Pinto D."/>
            <person name="Vollmers J."/>
            <person name="Rivas-Marin E."/>
            <person name="Kohn T."/>
            <person name="Peeters S.H."/>
            <person name="Heuer A."/>
            <person name="Rast P."/>
            <person name="Oberbeckmann S."/>
            <person name="Bunk B."/>
            <person name="Jeske O."/>
            <person name="Meyerdierks A."/>
            <person name="Storesund J.E."/>
            <person name="Kallscheuer N."/>
            <person name="Luecker S."/>
            <person name="Lage O.M."/>
            <person name="Pohl T."/>
            <person name="Merkel B.J."/>
            <person name="Hornburger P."/>
            <person name="Mueller R.-W."/>
            <person name="Bruemmer F."/>
            <person name="Labrenz M."/>
            <person name="Spormann A.M."/>
            <person name="Op Den Camp H."/>
            <person name="Overmann J."/>
            <person name="Amann R."/>
            <person name="Jetten M.S.M."/>
            <person name="Mascher T."/>
            <person name="Medema M.H."/>
            <person name="Devos D.P."/>
            <person name="Kaster A.-K."/>
            <person name="Ovreas L."/>
            <person name="Rohde M."/>
            <person name="Galperin M.Y."/>
            <person name="Jogler C."/>
        </authorList>
    </citation>
    <scope>NUCLEOTIDE SEQUENCE [LARGE SCALE GENOMIC DNA]</scope>
    <source>
        <strain evidence="3 4">V7</strain>
    </source>
</reference>
<evidence type="ECO:0000313" key="4">
    <source>
        <dbReference type="Proteomes" id="UP000316476"/>
    </source>
</evidence>
<accession>A0A5C6FVU2</accession>
<comment type="caution">
    <text evidence="3">The sequence shown here is derived from an EMBL/GenBank/DDBJ whole genome shotgun (WGS) entry which is preliminary data.</text>
</comment>
<protein>
    <recommendedName>
        <fullName evidence="5">DUF3618 domain-containing protein</fullName>
    </recommendedName>
</protein>
<gene>
    <name evidence="3" type="ORF">V7x_27000</name>
</gene>
<feature type="transmembrane region" description="Helical" evidence="2">
    <location>
        <begin position="45"/>
        <end position="65"/>
    </location>
</feature>
<keyword evidence="2" id="KW-1133">Transmembrane helix</keyword>
<organism evidence="3 4">
    <name type="scientific">Crateriforma conspicua</name>
    <dbReference type="NCBI Taxonomy" id="2527996"/>
    <lineage>
        <taxon>Bacteria</taxon>
        <taxon>Pseudomonadati</taxon>
        <taxon>Planctomycetota</taxon>
        <taxon>Planctomycetia</taxon>
        <taxon>Planctomycetales</taxon>
        <taxon>Planctomycetaceae</taxon>
        <taxon>Crateriforma</taxon>
    </lineage>
</organism>
<feature type="region of interest" description="Disordered" evidence="1">
    <location>
        <begin position="69"/>
        <end position="98"/>
    </location>
</feature>
<dbReference type="Proteomes" id="UP000316476">
    <property type="component" value="Unassembled WGS sequence"/>
</dbReference>
<evidence type="ECO:0000256" key="1">
    <source>
        <dbReference type="SAM" id="MobiDB-lite"/>
    </source>
</evidence>
<keyword evidence="2" id="KW-0472">Membrane</keyword>
<proteinExistence type="predicted"/>
<keyword evidence="2" id="KW-0812">Transmembrane</keyword>
<evidence type="ECO:0000313" key="3">
    <source>
        <dbReference type="EMBL" id="TWU67127.1"/>
    </source>
</evidence>
<dbReference type="RefSeq" id="WP_146413600.1">
    <property type="nucleotide sequence ID" value="NZ_SJPZ01000001.1"/>
</dbReference>
<dbReference type="EMBL" id="SJPZ01000001">
    <property type="protein sequence ID" value="TWU67127.1"/>
    <property type="molecule type" value="Genomic_DNA"/>
</dbReference>